<dbReference type="GO" id="GO:0005829">
    <property type="term" value="C:cytosol"/>
    <property type="evidence" value="ECO:0007669"/>
    <property type="project" value="TreeGrafter"/>
</dbReference>
<evidence type="ECO:0000256" key="2">
    <source>
        <dbReference type="ARBA" id="ARBA00010566"/>
    </source>
</evidence>
<proteinExistence type="inferred from homology"/>
<dbReference type="NCBIfam" id="NF004868">
    <property type="entry name" value="PRK06224.1-5"/>
    <property type="match status" value="1"/>
</dbReference>
<evidence type="ECO:0000256" key="3">
    <source>
        <dbReference type="ARBA" id="ARBA00012972"/>
    </source>
</evidence>
<dbReference type="InterPro" id="IPR016143">
    <property type="entry name" value="Citrate_synth-like_sm_a-sub"/>
</dbReference>
<name>A0A7I8C337_9BURK</name>
<dbReference type="RefSeq" id="WP_180725955.1">
    <property type="nucleotide sequence ID" value="NZ_AP023176.1"/>
</dbReference>
<dbReference type="Gene3D" id="1.10.230.10">
    <property type="entry name" value="Cytochrome P450-Terp, domain 2"/>
    <property type="match status" value="1"/>
</dbReference>
<dbReference type="InterPro" id="IPR002020">
    <property type="entry name" value="Citrate_synthase"/>
</dbReference>
<gene>
    <name evidence="5" type="ORF">PPGU16_75370</name>
</gene>
<sequence>MKQAEIRSDIAWATPKQVVIHGLDLCEEIVGKLDFGQMTFLQLFARLPAERELRMFNAMMVILVEHGITPSSLATRMTYAGAPEAVQAAVAAGLLGLGSVFVGSLDNAARLLQASLPDRDNVPDIDMLANAIVDDYRARKEILPGIGHPFHKPVDPRAPALFKVAQETGYDGPYIRLMMAIGKQAERKLDRSLPVNVTGAMAAVASEMGIPWQICRGLAVAARSVGLVGHILEEMRQPIATTLYLRTEHEASAHLIPDERQEQA</sequence>
<keyword evidence="4" id="KW-0808">Transferase</keyword>
<dbReference type="EC" id="2.3.3.16" evidence="3"/>
<comment type="similarity">
    <text evidence="2">Belongs to the citrate synthase family.</text>
</comment>
<dbReference type="AlphaFoldDB" id="A0A7I8C337"/>
<evidence type="ECO:0000256" key="4">
    <source>
        <dbReference type="ARBA" id="ARBA00022679"/>
    </source>
</evidence>
<reference evidence="5 6" key="1">
    <citation type="journal article" date="2020" name="Genes (Basel)">
        <title>Genomic Comparison of Insect Gut Symbionts from Divergent Burkholderia Subclades.</title>
        <authorList>
            <person name="Takeshita K."/>
            <person name="Kikuchi Y."/>
        </authorList>
    </citation>
    <scope>NUCLEOTIDE SEQUENCE [LARGE SCALE GENOMIC DNA]</scope>
    <source>
        <strain evidence="5 6">PGU16</strain>
        <plasmid evidence="5 6">PPGU16_p1</plasmid>
    </source>
</reference>
<evidence type="ECO:0000256" key="1">
    <source>
        <dbReference type="ARBA" id="ARBA00004751"/>
    </source>
</evidence>
<geneLocation type="plasmid" evidence="5 6">
    <name>PPGU16_p1</name>
</geneLocation>
<dbReference type="PANTHER" id="PTHR11739:SF4">
    <property type="entry name" value="CITRATE SYNTHASE, PEROXISOMAL"/>
    <property type="match status" value="1"/>
</dbReference>
<dbReference type="UniPathway" id="UPA00223">
    <property type="reaction ID" value="UER00717"/>
</dbReference>
<dbReference type="KEGG" id="plad:PPGU16_75370"/>
<comment type="pathway">
    <text evidence="1">Carbohydrate metabolism; tricarboxylic acid cycle; isocitrate from oxaloacetate: step 1/2.</text>
</comment>
<dbReference type="SUPFAM" id="SSF48256">
    <property type="entry name" value="Citrate synthase"/>
    <property type="match status" value="1"/>
</dbReference>
<evidence type="ECO:0000313" key="5">
    <source>
        <dbReference type="EMBL" id="BCF94470.1"/>
    </source>
</evidence>
<dbReference type="PANTHER" id="PTHR11739">
    <property type="entry name" value="CITRATE SYNTHASE"/>
    <property type="match status" value="1"/>
</dbReference>
<dbReference type="CDD" id="cd06100">
    <property type="entry name" value="CCL_ACL-C"/>
    <property type="match status" value="1"/>
</dbReference>
<evidence type="ECO:0000313" key="6">
    <source>
        <dbReference type="Proteomes" id="UP000510888"/>
    </source>
</evidence>
<dbReference type="GO" id="GO:0006099">
    <property type="term" value="P:tricarboxylic acid cycle"/>
    <property type="evidence" value="ECO:0007669"/>
    <property type="project" value="UniProtKB-UniPathway"/>
</dbReference>
<dbReference type="Proteomes" id="UP000510888">
    <property type="component" value="Plasmid PPGU16_p1"/>
</dbReference>
<keyword evidence="5" id="KW-0614">Plasmid</keyword>
<dbReference type="InterPro" id="IPR016142">
    <property type="entry name" value="Citrate_synth-like_lrg_a-sub"/>
</dbReference>
<dbReference type="InterPro" id="IPR036969">
    <property type="entry name" value="Citrate_synthase_sf"/>
</dbReference>
<keyword evidence="6" id="KW-1185">Reference proteome</keyword>
<dbReference type="GO" id="GO:0016829">
    <property type="term" value="F:lyase activity"/>
    <property type="evidence" value="ECO:0007669"/>
    <property type="project" value="UniProtKB-KW"/>
</dbReference>
<protein>
    <recommendedName>
        <fullName evidence="3">citrate synthase (unknown stereospecificity)</fullName>
        <ecNumber evidence="3">2.3.3.16</ecNumber>
    </recommendedName>
</protein>
<accession>A0A7I8C337</accession>
<dbReference type="Pfam" id="PF00285">
    <property type="entry name" value="Citrate_synt"/>
    <property type="match status" value="1"/>
</dbReference>
<dbReference type="Gene3D" id="1.10.580.10">
    <property type="entry name" value="Citrate Synthase, domain 1"/>
    <property type="match status" value="1"/>
</dbReference>
<dbReference type="GO" id="GO:0005975">
    <property type="term" value="P:carbohydrate metabolic process"/>
    <property type="evidence" value="ECO:0007669"/>
    <property type="project" value="TreeGrafter"/>
</dbReference>
<dbReference type="EMBL" id="AP023176">
    <property type="protein sequence ID" value="BCF94470.1"/>
    <property type="molecule type" value="Genomic_DNA"/>
</dbReference>
<organism evidence="5 6">
    <name type="scientific">Paraburkholderia largidicola</name>
    <dbReference type="NCBI Taxonomy" id="3014751"/>
    <lineage>
        <taxon>Bacteria</taxon>
        <taxon>Pseudomonadati</taxon>
        <taxon>Pseudomonadota</taxon>
        <taxon>Betaproteobacteria</taxon>
        <taxon>Burkholderiales</taxon>
        <taxon>Burkholderiaceae</taxon>
        <taxon>Paraburkholderia</taxon>
    </lineage>
</organism>
<keyword evidence="5" id="KW-0456">Lyase</keyword>
<dbReference type="GO" id="GO:0036440">
    <property type="term" value="F:citrate synthase activity"/>
    <property type="evidence" value="ECO:0007669"/>
    <property type="project" value="UniProtKB-EC"/>
</dbReference>